<protein>
    <submittedName>
        <fullName evidence="1">Uncharacterized protein</fullName>
    </submittedName>
</protein>
<accession>A0A182IRA7</accession>
<evidence type="ECO:0000313" key="1">
    <source>
        <dbReference type="EnsemblMetazoa" id="AATE003987-PA.1"/>
    </source>
</evidence>
<proteinExistence type="predicted"/>
<dbReference type="VEuPathDB" id="VectorBase:AATE003987"/>
<organism evidence="1">
    <name type="scientific">Anopheles atroparvus</name>
    <name type="common">European mosquito</name>
    <dbReference type="NCBI Taxonomy" id="41427"/>
    <lineage>
        <taxon>Eukaryota</taxon>
        <taxon>Metazoa</taxon>
        <taxon>Ecdysozoa</taxon>
        <taxon>Arthropoda</taxon>
        <taxon>Hexapoda</taxon>
        <taxon>Insecta</taxon>
        <taxon>Pterygota</taxon>
        <taxon>Neoptera</taxon>
        <taxon>Endopterygota</taxon>
        <taxon>Diptera</taxon>
        <taxon>Nematocera</taxon>
        <taxon>Culicoidea</taxon>
        <taxon>Culicidae</taxon>
        <taxon>Anophelinae</taxon>
        <taxon>Anopheles</taxon>
    </lineage>
</organism>
<name>A0A182IRA7_ANOAO</name>
<dbReference type="AlphaFoldDB" id="A0A182IRA7"/>
<dbReference type="EnsemblMetazoa" id="AATE003987-RA">
    <property type="protein sequence ID" value="AATE003987-PA.1"/>
    <property type="gene ID" value="AATE003987"/>
</dbReference>
<sequence>MRARSTTRTTGIHQRWNDRSIELDLDRARRRLIRLLRTMGTVRMAANACTDPSGSPTVGPSVLLLAVVPIPRLSSSRLLTNAAFVSMPLMVLLKIPPLLASVEGFESLSNCCGSWVVNGSLKSNIDDESSILSNVLAASNDELNSLSEGDPPPERNDWLADVSNLRTFCSRKSVPSSWRICSLLECGRLNCDAAMFVPFPAPALAPPISLAFADTGGCISDPSSARFSVLPVLWLLLLLPVLPAIGSDEPGAMRDFLSCPIDECLPCCECCCCCWCEPSSGLKIDEGLLCFGGVHICIVSAGRPNDSSSSRKEDDSNAPWECCLADPCDPVCCESVAD</sequence>
<reference evidence="1" key="1">
    <citation type="submission" date="2022-08" db="UniProtKB">
        <authorList>
            <consortium name="EnsemblMetazoa"/>
        </authorList>
    </citation>
    <scope>IDENTIFICATION</scope>
    <source>
        <strain evidence="1">EBRO</strain>
    </source>
</reference>